<dbReference type="InterPro" id="IPR037089">
    <property type="entry name" value="Methyl-teptahyd_DH_N_sf"/>
</dbReference>
<dbReference type="InterPro" id="IPR036291">
    <property type="entry name" value="NAD(P)-bd_dom_sf"/>
</dbReference>
<keyword evidence="4" id="KW-1185">Reference proteome</keyword>
<evidence type="ECO:0000313" key="3">
    <source>
        <dbReference type="EMBL" id="EGK71864.1"/>
    </source>
</evidence>
<feature type="domain" description="Methylene-tetrahydromethanopterin dehydrogenase N-terminal" evidence="2">
    <location>
        <begin position="45"/>
        <end position="125"/>
    </location>
</feature>
<evidence type="ECO:0000259" key="2">
    <source>
        <dbReference type="Pfam" id="PF09176"/>
    </source>
</evidence>
<dbReference type="InterPro" id="IPR046346">
    <property type="entry name" value="Aminoacid_DH-like_N_sf"/>
</dbReference>
<organism evidence="3 4">
    <name type="scientific">Methyloversatilis universalis (strain ATCC BAA-1314 / DSM 25237 / JCM 13912 / CCUG 52030 / FAM5)</name>
    <dbReference type="NCBI Taxonomy" id="1000565"/>
    <lineage>
        <taxon>Bacteria</taxon>
        <taxon>Pseudomonadati</taxon>
        <taxon>Pseudomonadota</taxon>
        <taxon>Betaproteobacteria</taxon>
        <taxon>Nitrosomonadales</taxon>
        <taxon>Sterolibacteriaceae</taxon>
        <taxon>Methyloversatilis</taxon>
    </lineage>
</organism>
<name>F5RC91_METUF</name>
<evidence type="ECO:0000256" key="1">
    <source>
        <dbReference type="ARBA" id="ARBA00023002"/>
    </source>
</evidence>
<dbReference type="SUPFAM" id="SSF51735">
    <property type="entry name" value="NAD(P)-binding Rossmann-fold domains"/>
    <property type="match status" value="1"/>
</dbReference>
<dbReference type="STRING" id="1000565.METUNv1_01889"/>
<comment type="caution">
    <text evidence="3">The sequence shown here is derived from an EMBL/GenBank/DDBJ whole genome shotgun (WGS) entry which is preliminary data.</text>
</comment>
<sequence length="330" mass="34809">MTGLKVDSAAFRAGRPQPHAMVDRGDNKMTQRILYFLVPGSNISPFDVTIAADAGFDLVIPLTGIRPENVTALVQDAIFCRPPNRFNDTGIFIGGRDVHMATDMFQSARGAMVGEFKVGVFADPNGAYTTSAAVVALVEKAVQERTGAGLSGRTVSVFGPGPVGLCTAILAARQGARTRLCQLTADDDAKAALRFCERYEAEVEWVSAETHRDKVNIVSDTEIAISAAKAGIRILDAEVLQAGGKLIACADTNAVPPSGIEGIGVNDKAVPVDVGPAHFLSIGPLAIGSLKYKTQFGLYRQIQTSPVAAQIDFPEAYAFALNELAQGKGS</sequence>
<dbReference type="GO" id="GO:0016491">
    <property type="term" value="F:oxidoreductase activity"/>
    <property type="evidence" value="ECO:0007669"/>
    <property type="project" value="UniProtKB-KW"/>
</dbReference>
<dbReference type="Proteomes" id="UP000005019">
    <property type="component" value="Unassembled WGS sequence"/>
</dbReference>
<gene>
    <name evidence="3" type="ORF">METUNv1_01889</name>
</gene>
<dbReference type="Pfam" id="PF09176">
    <property type="entry name" value="Mpt_N"/>
    <property type="match status" value="1"/>
</dbReference>
<dbReference type="InterPro" id="IPR015259">
    <property type="entry name" value="Methyl-teptahyd_DH_N"/>
</dbReference>
<reference evidence="3 4" key="1">
    <citation type="journal article" date="2011" name="J. Bacteriol.">
        <title>Genome sequence of Methyloversatilis universalis FAM5T, a methylotrophic representative of the order Rhodocyclales.</title>
        <authorList>
            <person name="Kittichotirat W."/>
            <person name="Good N.M."/>
            <person name="Hall R."/>
            <person name="Bringel F."/>
            <person name="Lajus A."/>
            <person name="Medigue C."/>
            <person name="Smalley N.E."/>
            <person name="Beck D."/>
            <person name="Bumgarner R."/>
            <person name="Vuilleumier S."/>
            <person name="Kalyuzhnaya M.G."/>
        </authorList>
    </citation>
    <scope>NUCLEOTIDE SEQUENCE [LARGE SCALE GENOMIC DNA]</scope>
    <source>
        <strain evidence="4">ATCC BAA-1314 / JCM 13912 / FAM5</strain>
    </source>
</reference>
<accession>F5RC91</accession>
<dbReference type="Gene3D" id="3.40.50.10280">
    <property type="entry name" value="Methylene-tetrahydromethanopterin dehydrogenase, N-terminal domain"/>
    <property type="match status" value="1"/>
</dbReference>
<dbReference type="EMBL" id="AFHG01000045">
    <property type="protein sequence ID" value="EGK71864.1"/>
    <property type="molecule type" value="Genomic_DNA"/>
</dbReference>
<dbReference type="eggNOG" id="COG1063">
    <property type="taxonomic scope" value="Bacteria"/>
</dbReference>
<proteinExistence type="predicted"/>
<dbReference type="SUPFAM" id="SSF53223">
    <property type="entry name" value="Aminoacid dehydrogenase-like, N-terminal domain"/>
    <property type="match status" value="1"/>
</dbReference>
<protein>
    <submittedName>
        <fullName evidence="3">Methylene tetrahydromethanopterin dehydrogenase</fullName>
    </submittedName>
</protein>
<evidence type="ECO:0000313" key="4">
    <source>
        <dbReference type="Proteomes" id="UP000005019"/>
    </source>
</evidence>
<dbReference type="Gene3D" id="3.40.50.720">
    <property type="entry name" value="NAD(P)-binding Rossmann-like Domain"/>
    <property type="match status" value="1"/>
</dbReference>
<dbReference type="AlphaFoldDB" id="F5RC91"/>
<keyword evidence="1" id="KW-0560">Oxidoreductase</keyword>